<dbReference type="RefSeq" id="WP_120334402.1">
    <property type="nucleotide sequence ID" value="NZ_MCAQ01000012.1"/>
</dbReference>
<feature type="coiled-coil region" evidence="1">
    <location>
        <begin position="673"/>
        <end position="707"/>
    </location>
</feature>
<comment type="caution">
    <text evidence="3">The sequence shown here is derived from an EMBL/GenBank/DDBJ whole genome shotgun (WGS) entry which is preliminary data.</text>
</comment>
<feature type="coiled-coil region" evidence="1">
    <location>
        <begin position="172"/>
        <end position="199"/>
    </location>
</feature>
<dbReference type="GO" id="GO:0016887">
    <property type="term" value="F:ATP hydrolysis activity"/>
    <property type="evidence" value="ECO:0007669"/>
    <property type="project" value="InterPro"/>
</dbReference>
<dbReference type="InterPro" id="IPR038729">
    <property type="entry name" value="Rad50/SbcC_AAA"/>
</dbReference>
<name>A0A420FWP1_9SPHI</name>
<reference evidence="3 4" key="1">
    <citation type="submission" date="2016-07" db="EMBL/GenBank/DDBJ databases">
        <title>Genome analysis of Sphingobacterium siyangense T12B17.</title>
        <authorList>
            <person name="Xu D."/>
            <person name="Su Y."/>
            <person name="Zheng S."/>
        </authorList>
    </citation>
    <scope>NUCLEOTIDE SEQUENCE [LARGE SCALE GENOMIC DNA]</scope>
    <source>
        <strain evidence="3 4">T12B17</strain>
    </source>
</reference>
<evidence type="ECO:0000313" key="3">
    <source>
        <dbReference type="EMBL" id="RKF37368.1"/>
    </source>
</evidence>
<feature type="coiled-coil region" evidence="1">
    <location>
        <begin position="323"/>
        <end position="367"/>
    </location>
</feature>
<feature type="coiled-coil region" evidence="1">
    <location>
        <begin position="398"/>
        <end position="449"/>
    </location>
</feature>
<dbReference type="PANTHER" id="PTHR32114:SF2">
    <property type="entry name" value="ABC TRANSPORTER ABCH.3"/>
    <property type="match status" value="1"/>
</dbReference>
<dbReference type="Gene3D" id="3.40.50.300">
    <property type="entry name" value="P-loop containing nucleotide triphosphate hydrolases"/>
    <property type="match status" value="2"/>
</dbReference>
<protein>
    <recommendedName>
        <fullName evidence="2">Rad50/SbcC-type AAA domain-containing protein</fullName>
    </recommendedName>
</protein>
<dbReference type="Pfam" id="PF13476">
    <property type="entry name" value="AAA_23"/>
    <property type="match status" value="1"/>
</dbReference>
<dbReference type="AlphaFoldDB" id="A0A420FWP1"/>
<evidence type="ECO:0000313" key="4">
    <source>
        <dbReference type="Proteomes" id="UP000286402"/>
    </source>
</evidence>
<accession>A0A420FWP1</accession>
<dbReference type="EMBL" id="MCAQ01000012">
    <property type="protein sequence ID" value="RKF37368.1"/>
    <property type="molecule type" value="Genomic_DNA"/>
</dbReference>
<feature type="domain" description="Rad50/SbcC-type AAA" evidence="2">
    <location>
        <begin position="16"/>
        <end position="227"/>
    </location>
</feature>
<dbReference type="InterPro" id="IPR027417">
    <property type="entry name" value="P-loop_NTPase"/>
</dbReference>
<dbReference type="Proteomes" id="UP000286402">
    <property type="component" value="Unassembled WGS sequence"/>
</dbReference>
<proteinExistence type="predicted"/>
<feature type="coiled-coil region" evidence="1">
    <location>
        <begin position="519"/>
        <end position="553"/>
    </location>
</feature>
<evidence type="ECO:0000256" key="1">
    <source>
        <dbReference type="SAM" id="Coils"/>
    </source>
</evidence>
<sequence>MKNFFDQENKMTFLKKINISNIRKFGEGIEIPIQKGATIFLAPNGTGKTSIFEAIELGLTAGVQRLGLDGIGNLIRDEYSSSSVGLEFDNGIGGIVTLNKNESPKVTGNIEDIFGTIKPENIPFLLRITHLLDQQSNNWFVQSNSDLAGSLLQNLSIARDASKANQVITGAKKASTSKINKLEEERDNIKWRLDNWTMLLNNRAIEKEKQSGKLKPLEILAEEINKIRIETYKENILPLKIDIENINIELRILEHRFQNIISDNKFRDGELNLLIFSYNEFVDLEEIIKKDDIEIQNIESIMLDEKFRSNSIQDSLILKLKSITEIQETLDKIESEKKQYETLLSSKQEITKNNESLQQILIQINQNRLDSENLRIKIKEKEGILENQKSFESRTNELEGERENFKRLENLIAEWKRLLLLFDQYNLDLLNQKENENQLRLTLDKLKTEYNDKILIYRRFNQKFNDLNIASNAIQEAVSLIAVNISETENQCPVCLSEFNSNELNIKINEALNRISPALNNSKKELETVKNQVDNLNNLIQVEEANKNICEAKIAELGKKLDSIKIDIEMGILPNFDNAKDLETASIELSLKIENINNKFSELDRDAKKLGSTVTENDIRDLRLELYEFNMNNVELEAKNEILVERNNVLFHIVKSIEELNLQFSHEEDEQKLLTSKNSIETLNTEINSLRNRKAEIDEVVKNLTVRFEGLQNQSKIYSEKRSNLLLKWKNLGFAGDFDNKLLEEKINSNRDSIIKNEQNILKLQEIGIDLAGWAAHEGFIRIEKEISELCGGLSEEEYSKSINENYSKILVELTNILEKNAILNIFSTNLSTEIDAVNEQILSINPFWKKLLNRTVVDPRFAETTLNSYSRYKKPLAEVQVQLHGNKVLASHVASEAQLTDLQLTFLLSMAYKYQWSEWKGLLLDDPTQHHDLVHAAGVFDLLRDYIYDHGFQVLLTTHDPVHAKFFKRKLENDGIPVNILNLKPTKNGVMVFPDVHNNYN</sequence>
<dbReference type="PANTHER" id="PTHR32114">
    <property type="entry name" value="ABC TRANSPORTER ABCH.3"/>
    <property type="match status" value="1"/>
</dbReference>
<keyword evidence="4" id="KW-1185">Reference proteome</keyword>
<keyword evidence="1" id="KW-0175">Coiled coil</keyword>
<dbReference type="GO" id="GO:0006302">
    <property type="term" value="P:double-strand break repair"/>
    <property type="evidence" value="ECO:0007669"/>
    <property type="project" value="InterPro"/>
</dbReference>
<feature type="coiled-coil region" evidence="1">
    <location>
        <begin position="579"/>
        <end position="639"/>
    </location>
</feature>
<evidence type="ECO:0000259" key="2">
    <source>
        <dbReference type="Pfam" id="PF13476"/>
    </source>
</evidence>
<organism evidence="3 4">
    <name type="scientific">Sphingobacterium siyangense</name>
    <dbReference type="NCBI Taxonomy" id="459529"/>
    <lineage>
        <taxon>Bacteria</taxon>
        <taxon>Pseudomonadati</taxon>
        <taxon>Bacteroidota</taxon>
        <taxon>Sphingobacteriia</taxon>
        <taxon>Sphingobacteriales</taxon>
        <taxon>Sphingobacteriaceae</taxon>
        <taxon>Sphingobacterium</taxon>
    </lineage>
</organism>
<dbReference type="SUPFAM" id="SSF52540">
    <property type="entry name" value="P-loop containing nucleoside triphosphate hydrolases"/>
    <property type="match status" value="1"/>
</dbReference>
<gene>
    <name evidence="3" type="ORF">BCY89_06975</name>
</gene>